<gene>
    <name evidence="1" type="ORF">D5086_011002</name>
</gene>
<accession>A0ACC4CDI2</accession>
<dbReference type="EMBL" id="RCHU02000005">
    <property type="protein sequence ID" value="KAL3592362.1"/>
    <property type="molecule type" value="Genomic_DNA"/>
</dbReference>
<sequence length="144" mass="16189">MRDSSMTTPTLIELIYRLPNGNDIGPNKYTAAATVATLKEYAPDLHFVVSGGRGIFSRATRTNWFKTFCELLSYEPKLVSLIKEFDLLYRIMSYRRDQKGHNVITIPYDASNQQNAILFTDDASASTLFASIAGLSYCNLTCDR</sequence>
<dbReference type="Proteomes" id="UP000309997">
    <property type="component" value="Unassembled WGS sequence"/>
</dbReference>
<organism evidence="1 2">
    <name type="scientific">Populus alba</name>
    <name type="common">White poplar</name>
    <dbReference type="NCBI Taxonomy" id="43335"/>
    <lineage>
        <taxon>Eukaryota</taxon>
        <taxon>Viridiplantae</taxon>
        <taxon>Streptophyta</taxon>
        <taxon>Embryophyta</taxon>
        <taxon>Tracheophyta</taxon>
        <taxon>Spermatophyta</taxon>
        <taxon>Magnoliopsida</taxon>
        <taxon>eudicotyledons</taxon>
        <taxon>Gunneridae</taxon>
        <taxon>Pentapetalae</taxon>
        <taxon>rosids</taxon>
        <taxon>fabids</taxon>
        <taxon>Malpighiales</taxon>
        <taxon>Salicaceae</taxon>
        <taxon>Saliceae</taxon>
        <taxon>Populus</taxon>
    </lineage>
</organism>
<comment type="caution">
    <text evidence="1">The sequence shown here is derived from an EMBL/GenBank/DDBJ whole genome shotgun (WGS) entry which is preliminary data.</text>
</comment>
<protein>
    <submittedName>
        <fullName evidence="1">Uncharacterized protein</fullName>
    </submittedName>
</protein>
<reference evidence="1 2" key="1">
    <citation type="journal article" date="2024" name="Plant Biotechnol. J.">
        <title>Genome and CRISPR/Cas9 system of a widespread forest tree (Populus alba) in the world.</title>
        <authorList>
            <person name="Liu Y.J."/>
            <person name="Jiang P.F."/>
            <person name="Han X.M."/>
            <person name="Li X.Y."/>
            <person name="Wang H.M."/>
            <person name="Wang Y.J."/>
            <person name="Wang X.X."/>
            <person name="Zeng Q.Y."/>
        </authorList>
    </citation>
    <scope>NUCLEOTIDE SEQUENCE [LARGE SCALE GENOMIC DNA]</scope>
    <source>
        <strain evidence="2">cv. PAL-ZL1</strain>
    </source>
</reference>
<proteinExistence type="predicted"/>
<name>A0ACC4CDI2_POPAL</name>
<keyword evidence="2" id="KW-1185">Reference proteome</keyword>
<evidence type="ECO:0000313" key="1">
    <source>
        <dbReference type="EMBL" id="KAL3592362.1"/>
    </source>
</evidence>
<evidence type="ECO:0000313" key="2">
    <source>
        <dbReference type="Proteomes" id="UP000309997"/>
    </source>
</evidence>